<organism evidence="2 3">
    <name type="scientific">Giardia muris</name>
    <dbReference type="NCBI Taxonomy" id="5742"/>
    <lineage>
        <taxon>Eukaryota</taxon>
        <taxon>Metamonada</taxon>
        <taxon>Diplomonadida</taxon>
        <taxon>Hexamitidae</taxon>
        <taxon>Giardiinae</taxon>
        <taxon>Giardia</taxon>
    </lineage>
</organism>
<sequence length="461" mass="49728">MTVSTPQSWFNSVQSRDYEAVVAALPTMKLTRTRNEETALMWAAKAGDLELVHLLAPAENSAQNADHYTALMLVALSNPPNQREVCLALAPFEGRNVLPDGRTALMLAAEAGCSEAVEALMTVSRYAFDKKGRTALTLAAENGHQKCVELLTSPVHGGYCYDARMAIVAAAEQNHMSIAQYLAEYITGHQPATAESQLGESVDASQYTSDPNLLGDVQADFAEVRQLVKLYSAETAAKDLALTNISSLLLEADAAEVESLNASLHEGSRLASSRPSVEPGARYDALLQNVPPAYHSVLITTSLTRMYDSDDSMTALMGAAYLGHIAVVEALINTECLRQNIKGQTALMIAIEYEHRRVIEMLAPLEYGVQDKEGWTALMLAAQKGDVSTVALLVGREAGIQANDGWSALMAAAYGGHLEVVRILAPLEAKLRDYAGYTAAYYAEKGGHHELARSLRNLDSL</sequence>
<protein>
    <submittedName>
        <fullName evidence="2">Ankyrin repeat protein 1</fullName>
    </submittedName>
</protein>
<dbReference type="PANTHER" id="PTHR24184:SF11">
    <property type="entry name" value="ANKYRIN REPEAT AND SOCS BOX CONTAINING 3"/>
    <property type="match status" value="1"/>
</dbReference>
<dbReference type="AlphaFoldDB" id="A0A4Z1SWW5"/>
<evidence type="ECO:0000256" key="1">
    <source>
        <dbReference type="PROSITE-ProRule" id="PRU00023"/>
    </source>
</evidence>
<dbReference type="EMBL" id="VDLU01000001">
    <property type="protein sequence ID" value="TNJ29335.1"/>
    <property type="molecule type" value="Genomic_DNA"/>
</dbReference>
<dbReference type="VEuPathDB" id="GiardiaDB:GMRT_10978"/>
<evidence type="ECO:0000313" key="3">
    <source>
        <dbReference type="Proteomes" id="UP000315496"/>
    </source>
</evidence>
<proteinExistence type="predicted"/>
<dbReference type="InterPro" id="IPR036770">
    <property type="entry name" value="Ankyrin_rpt-contain_sf"/>
</dbReference>
<dbReference type="SMART" id="SM00248">
    <property type="entry name" value="ANK"/>
    <property type="match status" value="7"/>
</dbReference>
<dbReference type="Proteomes" id="UP000315496">
    <property type="component" value="Chromosome 1"/>
</dbReference>
<name>A0A4Z1SWW5_GIAMU</name>
<dbReference type="PROSITE" id="PS50088">
    <property type="entry name" value="ANK_REPEAT"/>
    <property type="match status" value="1"/>
</dbReference>
<comment type="caution">
    <text evidence="2">The sequence shown here is derived from an EMBL/GenBank/DDBJ whole genome shotgun (WGS) entry which is preliminary data.</text>
</comment>
<keyword evidence="3" id="KW-1185">Reference proteome</keyword>
<dbReference type="Pfam" id="PF00023">
    <property type="entry name" value="Ank"/>
    <property type="match status" value="2"/>
</dbReference>
<dbReference type="PROSITE" id="PS50297">
    <property type="entry name" value="ANK_REP_REGION"/>
    <property type="match status" value="1"/>
</dbReference>
<feature type="repeat" description="ANK" evidence="1">
    <location>
        <begin position="373"/>
        <end position="405"/>
    </location>
</feature>
<dbReference type="SUPFAM" id="SSF48403">
    <property type="entry name" value="Ankyrin repeat"/>
    <property type="match status" value="2"/>
</dbReference>
<gene>
    <name evidence="2" type="ORF">GMRT_10978</name>
</gene>
<accession>A0A4Z1SWW5</accession>
<dbReference type="OrthoDB" id="20872at2759"/>
<reference evidence="2 3" key="1">
    <citation type="submission" date="2019-05" db="EMBL/GenBank/DDBJ databases">
        <title>The compact genome of Giardia muris reveals important steps in the evolution of intestinal protozoan parasites.</title>
        <authorList>
            <person name="Xu F."/>
            <person name="Jimenez-Gonzalez A."/>
            <person name="Einarsson E."/>
            <person name="Astvaldsson A."/>
            <person name="Peirasmaki D."/>
            <person name="Eckmann L."/>
            <person name="Andersson J.O."/>
            <person name="Svard S.G."/>
            <person name="Jerlstrom-Hultqvist J."/>
        </authorList>
    </citation>
    <scope>NUCLEOTIDE SEQUENCE [LARGE SCALE GENOMIC DNA]</scope>
    <source>
        <strain evidence="2 3">Roberts-Thomson</strain>
    </source>
</reference>
<evidence type="ECO:0000313" key="2">
    <source>
        <dbReference type="EMBL" id="TNJ29335.1"/>
    </source>
</evidence>
<dbReference type="Gene3D" id="1.25.40.20">
    <property type="entry name" value="Ankyrin repeat-containing domain"/>
    <property type="match status" value="4"/>
</dbReference>
<keyword evidence="1" id="KW-0040">ANK repeat</keyword>
<dbReference type="InterPro" id="IPR002110">
    <property type="entry name" value="Ankyrin_rpt"/>
</dbReference>
<dbReference type="PANTHER" id="PTHR24184">
    <property type="entry name" value="SI:CH211-189E2.2"/>
    <property type="match status" value="1"/>
</dbReference>
<dbReference type="Pfam" id="PF12796">
    <property type="entry name" value="Ank_2"/>
    <property type="match status" value="2"/>
</dbReference>